<feature type="disulfide bond" evidence="3">
    <location>
        <begin position="420"/>
        <end position="429"/>
    </location>
</feature>
<reference evidence="7 8" key="1">
    <citation type="journal article" date="2021" name="Nat. Commun.">
        <title>Genetic determinants of endophytism in the Arabidopsis root mycobiome.</title>
        <authorList>
            <person name="Mesny F."/>
            <person name="Miyauchi S."/>
            <person name="Thiergart T."/>
            <person name="Pickel B."/>
            <person name="Atanasova L."/>
            <person name="Karlsson M."/>
            <person name="Huettel B."/>
            <person name="Barry K.W."/>
            <person name="Haridas S."/>
            <person name="Chen C."/>
            <person name="Bauer D."/>
            <person name="Andreopoulos W."/>
            <person name="Pangilinan J."/>
            <person name="LaButti K."/>
            <person name="Riley R."/>
            <person name="Lipzen A."/>
            <person name="Clum A."/>
            <person name="Drula E."/>
            <person name="Henrissat B."/>
            <person name="Kohler A."/>
            <person name="Grigoriev I.V."/>
            <person name="Martin F.M."/>
            <person name="Hacquard S."/>
        </authorList>
    </citation>
    <scope>NUCLEOTIDE SEQUENCE [LARGE SCALE GENOMIC DNA]</scope>
    <source>
        <strain evidence="7 8">MPI-CAGE-CH-0241</strain>
    </source>
</reference>
<dbReference type="InterPro" id="IPR011042">
    <property type="entry name" value="6-blade_b-propeller_TolB-like"/>
</dbReference>
<dbReference type="EMBL" id="JAGPYM010000004">
    <property type="protein sequence ID" value="KAH6895961.1"/>
    <property type="molecule type" value="Genomic_DNA"/>
</dbReference>
<feature type="domain" description="EGF-like" evidence="5">
    <location>
        <begin position="398"/>
        <end position="430"/>
    </location>
</feature>
<evidence type="ECO:0008006" key="9">
    <source>
        <dbReference type="Google" id="ProtNLM"/>
    </source>
</evidence>
<keyword evidence="2 3" id="KW-1015">Disulfide bond</keyword>
<gene>
    <name evidence="7" type="ORF">B0T10DRAFT_479222</name>
</gene>
<sequence length="780" mass="83942">MAYKKTSSPAMDHAFVSPSRRLCITIMILSSIVTLLAVALQLWFVAAAVVELDVAVTAVTSPDVESDWTTVYYSDKKPLLIGNDGGPDKGGFHAYGLGSESLKEVAARVTGRTKLVTTVYGVGERDLIVTIAQPDSVMRVFEAPKLEHVSEADREVLGDWSALCSWKSPTENNYVYLFGKNQAVQLLVRETKKKEESVEILEIQTFDTAFEVSGCAASPSRSRMYISVDDDKDVYVFALEESTKAPEISKLGEAEHDVTGLAVYVSKKGADYLFVAQEDKVAIYDKSFKLQATLALTGLEGIEVQGLNMYQAPTDEYPSGVLTYAIESDASTGFGVTSLEHVLGKVGIKENTGYSPHEESETSQKDPICKTCSRSGFCLKDKGQKCECFAGFTGKDCTKYTCTDDCSGRGKCAGPNVCECKKGWGGLHCSFLLVEPTYETESRPGDGDDPAIWISPVSREESRIVATMKSGDAAGLGVFDLKGNLVQEFSAGEPNNVDIIYGFKAGSRTVDLAFAACREDDTLCLFEMQSNGTLTTIAGGSHPVVDDFSVYGSCTYRSPKTGKQYLFVNAKSARYLQYELTSTSDGELQTTLVRDFQGGSGGQVEGCVTDEENAWIFIGEEPSALWRYGAEPDSEGEGVAIASVGDGHLYGDVEGVTLVLGPSPDTGFILVSCQGVSAYNVYRRAVPHEYVTTFTITETSNGKIDAVSNTDGVAAVGVALSGDFPYGVVVVHDDANQLPDGTTSSAASFKMVSLEKILGAKSLGIKGLLDEVDRDWDPRK</sequence>
<keyword evidence="4" id="KW-0472">Membrane</keyword>
<dbReference type="PROSITE" id="PS00022">
    <property type="entry name" value="EGF_1"/>
    <property type="match status" value="1"/>
</dbReference>
<protein>
    <recommendedName>
        <fullName evidence="9">3-phytase</fullName>
    </recommendedName>
</protein>
<dbReference type="GO" id="GO:0016158">
    <property type="term" value="F:inositol hexakisphosphate 3-phosphatase activity"/>
    <property type="evidence" value="ECO:0007669"/>
    <property type="project" value="InterPro"/>
</dbReference>
<feature type="disulfide bond" evidence="3">
    <location>
        <begin position="402"/>
        <end position="412"/>
    </location>
</feature>
<dbReference type="Proteomes" id="UP000777438">
    <property type="component" value="Unassembled WGS sequence"/>
</dbReference>
<dbReference type="Gene3D" id="2.10.25.10">
    <property type="entry name" value="Laminin"/>
    <property type="match status" value="1"/>
</dbReference>
<evidence type="ECO:0000256" key="2">
    <source>
        <dbReference type="ARBA" id="ARBA00023157"/>
    </source>
</evidence>
<dbReference type="OrthoDB" id="10045365at2759"/>
<evidence type="ECO:0000313" key="8">
    <source>
        <dbReference type="Proteomes" id="UP000777438"/>
    </source>
</evidence>
<feature type="domain" description="BPP" evidence="6">
    <location>
        <begin position="40"/>
        <end position="346"/>
    </location>
</feature>
<evidence type="ECO:0000256" key="1">
    <source>
        <dbReference type="ARBA" id="ARBA00022729"/>
    </source>
</evidence>
<feature type="domain" description="BPP" evidence="6">
    <location>
        <begin position="424"/>
        <end position="763"/>
    </location>
</feature>
<dbReference type="PROSITE" id="PS51662">
    <property type="entry name" value="BP_PHYTASE"/>
    <property type="match status" value="2"/>
</dbReference>
<evidence type="ECO:0000256" key="3">
    <source>
        <dbReference type="PROSITE-ProRule" id="PRU00076"/>
    </source>
</evidence>
<dbReference type="InterPro" id="IPR003431">
    <property type="entry name" value="B-propeller_Phytase"/>
</dbReference>
<dbReference type="InterPro" id="IPR000742">
    <property type="entry name" value="EGF"/>
</dbReference>
<dbReference type="InterPro" id="IPR050969">
    <property type="entry name" value="Dev_Signal_Modulators"/>
</dbReference>
<keyword evidence="4" id="KW-1133">Transmembrane helix</keyword>
<dbReference type="Gene3D" id="2.120.10.30">
    <property type="entry name" value="TolB, C-terminal domain"/>
    <property type="match status" value="2"/>
</dbReference>
<organism evidence="7 8">
    <name type="scientific">Thelonectria olida</name>
    <dbReference type="NCBI Taxonomy" id="1576542"/>
    <lineage>
        <taxon>Eukaryota</taxon>
        <taxon>Fungi</taxon>
        <taxon>Dikarya</taxon>
        <taxon>Ascomycota</taxon>
        <taxon>Pezizomycotina</taxon>
        <taxon>Sordariomycetes</taxon>
        <taxon>Hypocreomycetidae</taxon>
        <taxon>Hypocreales</taxon>
        <taxon>Nectriaceae</taxon>
        <taxon>Thelonectria</taxon>
    </lineage>
</organism>
<comment type="caution">
    <text evidence="7">The sequence shown here is derived from an EMBL/GenBank/DDBJ whole genome shotgun (WGS) entry which is preliminary data.</text>
</comment>
<dbReference type="AlphaFoldDB" id="A0A9P9AU68"/>
<dbReference type="PANTHER" id="PTHR14949:SF56">
    <property type="entry name" value="EGF-LIKE-DOMAIN, MULTIPLE 7"/>
    <property type="match status" value="1"/>
</dbReference>
<evidence type="ECO:0000259" key="6">
    <source>
        <dbReference type="PROSITE" id="PS51662"/>
    </source>
</evidence>
<keyword evidence="1" id="KW-0732">Signal</keyword>
<dbReference type="PROSITE" id="PS01186">
    <property type="entry name" value="EGF_2"/>
    <property type="match status" value="1"/>
</dbReference>
<name>A0A9P9AU68_9HYPO</name>
<dbReference type="Pfam" id="PF02333">
    <property type="entry name" value="Phytase"/>
    <property type="match status" value="1"/>
</dbReference>
<dbReference type="SUPFAM" id="SSF50956">
    <property type="entry name" value="Thermostable phytase (3-phytase)"/>
    <property type="match status" value="2"/>
</dbReference>
<feature type="transmembrane region" description="Helical" evidence="4">
    <location>
        <begin position="21"/>
        <end position="44"/>
    </location>
</feature>
<proteinExistence type="predicted"/>
<comment type="caution">
    <text evidence="3">Lacks conserved residue(s) required for the propagation of feature annotation.</text>
</comment>
<keyword evidence="4" id="KW-0812">Transmembrane</keyword>
<dbReference type="PANTHER" id="PTHR14949">
    <property type="entry name" value="EGF-LIKE-DOMAIN, MULTIPLE 7, 8"/>
    <property type="match status" value="1"/>
</dbReference>
<evidence type="ECO:0000256" key="4">
    <source>
        <dbReference type="SAM" id="Phobius"/>
    </source>
</evidence>
<evidence type="ECO:0000313" key="7">
    <source>
        <dbReference type="EMBL" id="KAH6895961.1"/>
    </source>
</evidence>
<keyword evidence="3" id="KW-0245">EGF-like domain</keyword>
<keyword evidence="8" id="KW-1185">Reference proteome</keyword>
<dbReference type="PROSITE" id="PS50026">
    <property type="entry name" value="EGF_3"/>
    <property type="match status" value="1"/>
</dbReference>
<accession>A0A9P9AU68</accession>
<evidence type="ECO:0000259" key="5">
    <source>
        <dbReference type="PROSITE" id="PS50026"/>
    </source>
</evidence>